<protein>
    <recommendedName>
        <fullName evidence="7">Peptidylamidoglycolate lyase</fullName>
    </recommendedName>
</protein>
<dbReference type="Proteomes" id="UP000678393">
    <property type="component" value="Unassembled WGS sequence"/>
</dbReference>
<dbReference type="Pfam" id="PF01436">
    <property type="entry name" value="NHL"/>
    <property type="match status" value="2"/>
</dbReference>
<keyword evidence="3" id="KW-0325">Glycoprotein</keyword>
<sequence>MVKYCFINSLGIHFEHKLEFNSSWPSEKLAVGQIGGVATDKDGNVYIFHRGSRQWNAQCHIYCATFCVFKIPQGETSPSLVLGHRFQHGSDLTSFCKPTDVAVLSSGEFFVSDGYCNGRVLKFARNGTLIRAWGERQDFAANPPPIGSFDISHSVTVSEENNLVCVADRENGRIQCFDLDGNFKHIIKHPEFGNRLFAIEQSPVQGGVLYAVNGPSFSGPTDISVQGFTLDIKTGALLETWNIPQHLHNPHDVCIHTGSQSVYVGELNPQAVWKLSRQLPTAESTTPVHCLIIYGEVSF</sequence>
<evidence type="ECO:0000256" key="2">
    <source>
        <dbReference type="ARBA" id="ARBA00022737"/>
    </source>
</evidence>
<dbReference type="GO" id="GO:0005576">
    <property type="term" value="C:extracellular region"/>
    <property type="evidence" value="ECO:0007669"/>
    <property type="project" value="TreeGrafter"/>
</dbReference>
<accession>A0A8S3ZS83</accession>
<dbReference type="EMBL" id="CAJHNH020005257">
    <property type="protein sequence ID" value="CAG5132319.1"/>
    <property type="molecule type" value="Genomic_DNA"/>
</dbReference>
<evidence type="ECO:0000256" key="1">
    <source>
        <dbReference type="ARBA" id="ARBA00022729"/>
    </source>
</evidence>
<dbReference type="OrthoDB" id="10018185at2759"/>
<dbReference type="Gene3D" id="2.120.10.30">
    <property type="entry name" value="TolB, C-terminal domain"/>
    <property type="match status" value="1"/>
</dbReference>
<keyword evidence="2" id="KW-0677">Repeat</keyword>
<keyword evidence="6" id="KW-1185">Reference proteome</keyword>
<reference evidence="5" key="1">
    <citation type="submission" date="2021-04" db="EMBL/GenBank/DDBJ databases">
        <authorList>
            <consortium name="Molecular Ecology Group"/>
        </authorList>
    </citation>
    <scope>NUCLEOTIDE SEQUENCE</scope>
</reference>
<dbReference type="PANTHER" id="PTHR10680">
    <property type="entry name" value="PEPTIDYL-GLYCINE ALPHA-AMIDATING MONOOXYGENASE"/>
    <property type="match status" value="1"/>
</dbReference>
<dbReference type="CDD" id="cd14958">
    <property type="entry name" value="NHL_PAL_like"/>
    <property type="match status" value="1"/>
</dbReference>
<evidence type="ECO:0000313" key="5">
    <source>
        <dbReference type="EMBL" id="CAG5132319.1"/>
    </source>
</evidence>
<dbReference type="SUPFAM" id="SSF63829">
    <property type="entry name" value="Calcium-dependent phosphotriesterase"/>
    <property type="match status" value="1"/>
</dbReference>
<dbReference type="InterPro" id="IPR001258">
    <property type="entry name" value="NHL_repeat"/>
</dbReference>
<comment type="caution">
    <text evidence="5">The sequence shown here is derived from an EMBL/GenBank/DDBJ whole genome shotgun (WGS) entry which is preliminary data.</text>
</comment>
<gene>
    <name evidence="5" type="ORF">CUNI_LOCUS17877</name>
</gene>
<evidence type="ECO:0000256" key="4">
    <source>
        <dbReference type="PROSITE-ProRule" id="PRU00504"/>
    </source>
</evidence>
<proteinExistence type="predicted"/>
<evidence type="ECO:0000313" key="6">
    <source>
        <dbReference type="Proteomes" id="UP000678393"/>
    </source>
</evidence>
<evidence type="ECO:0000256" key="3">
    <source>
        <dbReference type="ARBA" id="ARBA00023180"/>
    </source>
</evidence>
<dbReference type="PROSITE" id="PS51125">
    <property type="entry name" value="NHL"/>
    <property type="match status" value="2"/>
</dbReference>
<dbReference type="AlphaFoldDB" id="A0A8S3ZS83"/>
<feature type="repeat" description="NHL" evidence="4">
    <location>
        <begin position="153"/>
        <end position="180"/>
    </location>
</feature>
<feature type="repeat" description="NHL" evidence="4">
    <location>
        <begin position="87"/>
        <end position="126"/>
    </location>
</feature>
<keyword evidence="1" id="KW-0732">Signal</keyword>
<evidence type="ECO:0008006" key="7">
    <source>
        <dbReference type="Google" id="ProtNLM"/>
    </source>
</evidence>
<organism evidence="5 6">
    <name type="scientific">Candidula unifasciata</name>
    <dbReference type="NCBI Taxonomy" id="100452"/>
    <lineage>
        <taxon>Eukaryota</taxon>
        <taxon>Metazoa</taxon>
        <taxon>Spiralia</taxon>
        <taxon>Lophotrochozoa</taxon>
        <taxon>Mollusca</taxon>
        <taxon>Gastropoda</taxon>
        <taxon>Heterobranchia</taxon>
        <taxon>Euthyneura</taxon>
        <taxon>Panpulmonata</taxon>
        <taxon>Eupulmonata</taxon>
        <taxon>Stylommatophora</taxon>
        <taxon>Helicina</taxon>
        <taxon>Helicoidea</taxon>
        <taxon>Geomitridae</taxon>
        <taxon>Candidula</taxon>
    </lineage>
</organism>
<name>A0A8S3ZS83_9EUPU</name>
<dbReference type="PANTHER" id="PTHR10680:SF14">
    <property type="entry name" value="PEPTIDYL-GLYCINE ALPHA-AMIDATING MONOOXYGENASE"/>
    <property type="match status" value="1"/>
</dbReference>
<dbReference type="InterPro" id="IPR011042">
    <property type="entry name" value="6-blade_b-propeller_TolB-like"/>
</dbReference>